<reference evidence="1 2" key="1">
    <citation type="journal article" date="2020" name="Biotechnol. Biofuels">
        <title>New insights from the biogas microbiome by comprehensive genome-resolved metagenomics of nearly 1600 species originating from multiple anaerobic digesters.</title>
        <authorList>
            <person name="Campanaro S."/>
            <person name="Treu L."/>
            <person name="Rodriguez-R L.M."/>
            <person name="Kovalovszki A."/>
            <person name="Ziels R.M."/>
            <person name="Maus I."/>
            <person name="Zhu X."/>
            <person name="Kougias P.G."/>
            <person name="Basile A."/>
            <person name="Luo G."/>
            <person name="Schluter A."/>
            <person name="Konstantinidis K.T."/>
            <person name="Angelidaki I."/>
        </authorList>
    </citation>
    <scope>NUCLEOTIDE SEQUENCE [LARGE SCALE GENOMIC DNA]</scope>
    <source>
        <strain evidence="1">AS23ysBPME_34</strain>
    </source>
</reference>
<organism evidence="1 2">
    <name type="scientific">Globicatella sulfidifaciens</name>
    <dbReference type="NCBI Taxonomy" id="136093"/>
    <lineage>
        <taxon>Bacteria</taxon>
        <taxon>Bacillati</taxon>
        <taxon>Bacillota</taxon>
        <taxon>Bacilli</taxon>
        <taxon>Lactobacillales</taxon>
        <taxon>Aerococcaceae</taxon>
        <taxon>Globicatella</taxon>
    </lineage>
</organism>
<dbReference type="AlphaFoldDB" id="A0A7X8C3G8"/>
<dbReference type="EMBL" id="JAAYSM010000175">
    <property type="protein sequence ID" value="NLJ18316.1"/>
    <property type="molecule type" value="Genomic_DNA"/>
</dbReference>
<comment type="caution">
    <text evidence="1">The sequence shown here is derived from an EMBL/GenBank/DDBJ whole genome shotgun (WGS) entry which is preliminary data.</text>
</comment>
<proteinExistence type="predicted"/>
<dbReference type="RefSeq" id="WP_276647964.1">
    <property type="nucleotide sequence ID" value="NZ_JAAYSM010000175.1"/>
</dbReference>
<protein>
    <submittedName>
        <fullName evidence="1">Uncharacterized protein</fullName>
    </submittedName>
</protein>
<accession>A0A7X8C3G8</accession>
<evidence type="ECO:0000313" key="1">
    <source>
        <dbReference type="EMBL" id="NLJ18316.1"/>
    </source>
</evidence>
<gene>
    <name evidence="1" type="ORF">GX355_05595</name>
</gene>
<name>A0A7X8C3G8_9LACT</name>
<dbReference type="Proteomes" id="UP000541058">
    <property type="component" value="Unassembled WGS sequence"/>
</dbReference>
<evidence type="ECO:0000313" key="2">
    <source>
        <dbReference type="Proteomes" id="UP000541058"/>
    </source>
</evidence>
<sequence length="99" mass="11442">MKYSELAVKKLLKIKDLNIEDQVKVNILNFIRAIHLNEEDFIESAYGSQFFGELPMTFQKNEGQVMGLITATVDGEVRKYVFNDRGYEPLENLLVLVEE</sequence>